<dbReference type="Proteomes" id="UP000007798">
    <property type="component" value="Unassembled WGS sequence"/>
</dbReference>
<feature type="signal peptide" evidence="1">
    <location>
        <begin position="1"/>
        <end position="28"/>
    </location>
</feature>
<sequence>MTLSKHHPLLLMVALLLTVLSAAHLIVAQEFLELEETPSAVSGPELSDPSDLSAGLNLVPVTNLIAAAANAVPPAPVQFVRNAMNSGL</sequence>
<dbReference type="InParanoid" id="B4MTA4"/>
<evidence type="ECO:0000256" key="1">
    <source>
        <dbReference type="SAM" id="SignalP"/>
    </source>
</evidence>
<evidence type="ECO:0000313" key="2">
    <source>
        <dbReference type="EMBL" id="EDW75343.1"/>
    </source>
</evidence>
<proteinExistence type="predicted"/>
<dbReference type="EMBL" id="CH963851">
    <property type="protein sequence ID" value="EDW75343.1"/>
    <property type="molecule type" value="Genomic_DNA"/>
</dbReference>
<feature type="chain" id="PRO_5002815683" evidence="1">
    <location>
        <begin position="29"/>
        <end position="88"/>
    </location>
</feature>
<evidence type="ECO:0000313" key="3">
    <source>
        <dbReference type="Proteomes" id="UP000007798"/>
    </source>
</evidence>
<dbReference type="KEGG" id="dwi:6641388"/>
<name>B4MTA4_DROWI</name>
<keyword evidence="1" id="KW-0732">Signal</keyword>
<dbReference type="AlphaFoldDB" id="B4MTA4"/>
<reference evidence="2 3" key="1">
    <citation type="journal article" date="2007" name="Nature">
        <title>Evolution of genes and genomes on the Drosophila phylogeny.</title>
        <authorList>
            <consortium name="Drosophila 12 Genomes Consortium"/>
            <person name="Clark A.G."/>
            <person name="Eisen M.B."/>
            <person name="Smith D.R."/>
            <person name="Bergman C.M."/>
            <person name="Oliver B."/>
            <person name="Markow T.A."/>
            <person name="Kaufman T.C."/>
            <person name="Kellis M."/>
            <person name="Gelbart W."/>
            <person name="Iyer V.N."/>
            <person name="Pollard D.A."/>
            <person name="Sackton T.B."/>
            <person name="Larracuente A.M."/>
            <person name="Singh N.D."/>
            <person name="Abad J.P."/>
            <person name="Abt D.N."/>
            <person name="Adryan B."/>
            <person name="Aguade M."/>
            <person name="Akashi H."/>
            <person name="Anderson W.W."/>
            <person name="Aquadro C.F."/>
            <person name="Ardell D.H."/>
            <person name="Arguello R."/>
            <person name="Artieri C.G."/>
            <person name="Barbash D.A."/>
            <person name="Barker D."/>
            <person name="Barsanti P."/>
            <person name="Batterham P."/>
            <person name="Batzoglou S."/>
            <person name="Begun D."/>
            <person name="Bhutkar A."/>
            <person name="Blanco E."/>
            <person name="Bosak S.A."/>
            <person name="Bradley R.K."/>
            <person name="Brand A.D."/>
            <person name="Brent M.R."/>
            <person name="Brooks A.N."/>
            <person name="Brown R.H."/>
            <person name="Butlin R.K."/>
            <person name="Caggese C."/>
            <person name="Calvi B.R."/>
            <person name="Bernardo de Carvalho A."/>
            <person name="Caspi A."/>
            <person name="Castrezana S."/>
            <person name="Celniker S.E."/>
            <person name="Chang J.L."/>
            <person name="Chapple C."/>
            <person name="Chatterji S."/>
            <person name="Chinwalla A."/>
            <person name="Civetta A."/>
            <person name="Clifton S.W."/>
            <person name="Comeron J.M."/>
            <person name="Costello J.C."/>
            <person name="Coyne J.A."/>
            <person name="Daub J."/>
            <person name="David R.G."/>
            <person name="Delcher A.L."/>
            <person name="Delehaunty K."/>
            <person name="Do C.B."/>
            <person name="Ebling H."/>
            <person name="Edwards K."/>
            <person name="Eickbush T."/>
            <person name="Evans J.D."/>
            <person name="Filipski A."/>
            <person name="Findeiss S."/>
            <person name="Freyhult E."/>
            <person name="Fulton L."/>
            <person name="Fulton R."/>
            <person name="Garcia A.C."/>
            <person name="Gardiner A."/>
            <person name="Garfield D.A."/>
            <person name="Garvin B.E."/>
            <person name="Gibson G."/>
            <person name="Gilbert D."/>
            <person name="Gnerre S."/>
            <person name="Godfrey J."/>
            <person name="Good R."/>
            <person name="Gotea V."/>
            <person name="Gravely B."/>
            <person name="Greenberg A.J."/>
            <person name="Griffiths-Jones S."/>
            <person name="Gross S."/>
            <person name="Guigo R."/>
            <person name="Gustafson E.A."/>
            <person name="Haerty W."/>
            <person name="Hahn M.W."/>
            <person name="Halligan D.L."/>
            <person name="Halpern A.L."/>
            <person name="Halter G.M."/>
            <person name="Han M.V."/>
            <person name="Heger A."/>
            <person name="Hillier L."/>
            <person name="Hinrichs A.S."/>
            <person name="Holmes I."/>
            <person name="Hoskins R.A."/>
            <person name="Hubisz M.J."/>
            <person name="Hultmark D."/>
            <person name="Huntley M.A."/>
            <person name="Jaffe D.B."/>
            <person name="Jagadeeshan S."/>
            <person name="Jeck W.R."/>
            <person name="Johnson J."/>
            <person name="Jones C.D."/>
            <person name="Jordan W.C."/>
            <person name="Karpen G.H."/>
            <person name="Kataoka E."/>
            <person name="Keightley P.D."/>
            <person name="Kheradpour P."/>
            <person name="Kirkness E.F."/>
            <person name="Koerich L.B."/>
            <person name="Kristiansen K."/>
            <person name="Kudrna D."/>
            <person name="Kulathinal R.J."/>
            <person name="Kumar S."/>
            <person name="Kwok R."/>
            <person name="Lander E."/>
            <person name="Langley C.H."/>
            <person name="Lapoint R."/>
            <person name="Lazzaro B.P."/>
            <person name="Lee S.J."/>
            <person name="Levesque L."/>
            <person name="Li R."/>
            <person name="Lin C.F."/>
            <person name="Lin M.F."/>
            <person name="Lindblad-Toh K."/>
            <person name="Llopart A."/>
            <person name="Long M."/>
            <person name="Low L."/>
            <person name="Lozovsky E."/>
            <person name="Lu J."/>
            <person name="Luo M."/>
            <person name="Machado C.A."/>
            <person name="Makalowski W."/>
            <person name="Marzo M."/>
            <person name="Matsuda M."/>
            <person name="Matzkin L."/>
            <person name="McAllister B."/>
            <person name="McBride C.S."/>
            <person name="McKernan B."/>
            <person name="McKernan K."/>
            <person name="Mendez-Lago M."/>
            <person name="Minx P."/>
            <person name="Mollenhauer M.U."/>
            <person name="Montooth K."/>
            <person name="Mount S.M."/>
            <person name="Mu X."/>
            <person name="Myers E."/>
            <person name="Negre B."/>
            <person name="Newfeld S."/>
            <person name="Nielsen R."/>
            <person name="Noor M.A."/>
            <person name="O'Grady P."/>
            <person name="Pachter L."/>
            <person name="Papaceit M."/>
            <person name="Parisi M.J."/>
            <person name="Parisi M."/>
            <person name="Parts L."/>
            <person name="Pedersen J.S."/>
            <person name="Pesole G."/>
            <person name="Phillippy A.M."/>
            <person name="Ponting C.P."/>
            <person name="Pop M."/>
            <person name="Porcelli D."/>
            <person name="Powell J.R."/>
            <person name="Prohaska S."/>
            <person name="Pruitt K."/>
            <person name="Puig M."/>
            <person name="Quesneville H."/>
            <person name="Ram K.R."/>
            <person name="Rand D."/>
            <person name="Rasmussen M.D."/>
            <person name="Reed L.K."/>
            <person name="Reenan R."/>
            <person name="Reily A."/>
            <person name="Remington K.A."/>
            <person name="Rieger T.T."/>
            <person name="Ritchie M.G."/>
            <person name="Robin C."/>
            <person name="Rogers Y.H."/>
            <person name="Rohde C."/>
            <person name="Rozas J."/>
            <person name="Rubenfield M.J."/>
            <person name="Ruiz A."/>
            <person name="Russo S."/>
            <person name="Salzberg S.L."/>
            <person name="Sanchez-Gracia A."/>
            <person name="Saranga D.J."/>
            <person name="Sato H."/>
            <person name="Schaeffer S.W."/>
            <person name="Schatz M.C."/>
            <person name="Schlenke T."/>
            <person name="Schwartz R."/>
            <person name="Segarra C."/>
            <person name="Singh R.S."/>
            <person name="Sirot L."/>
            <person name="Sirota M."/>
            <person name="Sisneros N.B."/>
            <person name="Smith C.D."/>
            <person name="Smith T.F."/>
            <person name="Spieth J."/>
            <person name="Stage D.E."/>
            <person name="Stark A."/>
            <person name="Stephan W."/>
            <person name="Strausberg R.L."/>
            <person name="Strempel S."/>
            <person name="Sturgill D."/>
            <person name="Sutton G."/>
            <person name="Sutton G.G."/>
            <person name="Tao W."/>
            <person name="Teichmann S."/>
            <person name="Tobari Y.N."/>
            <person name="Tomimura Y."/>
            <person name="Tsolas J.M."/>
            <person name="Valente V.L."/>
            <person name="Venter E."/>
            <person name="Venter J.C."/>
            <person name="Vicario S."/>
            <person name="Vieira F.G."/>
            <person name="Vilella A.J."/>
            <person name="Villasante A."/>
            <person name="Walenz B."/>
            <person name="Wang J."/>
            <person name="Wasserman M."/>
            <person name="Watts T."/>
            <person name="Wilson D."/>
            <person name="Wilson R.K."/>
            <person name="Wing R.A."/>
            <person name="Wolfner M.F."/>
            <person name="Wong A."/>
            <person name="Wong G.K."/>
            <person name="Wu C.I."/>
            <person name="Wu G."/>
            <person name="Yamamoto D."/>
            <person name="Yang H.P."/>
            <person name="Yang S.P."/>
            <person name="Yorke J.A."/>
            <person name="Yoshida K."/>
            <person name="Zdobnov E."/>
            <person name="Zhang P."/>
            <person name="Zhang Y."/>
            <person name="Zimin A.V."/>
            <person name="Baldwin J."/>
            <person name="Abdouelleil A."/>
            <person name="Abdulkadir J."/>
            <person name="Abebe A."/>
            <person name="Abera B."/>
            <person name="Abreu J."/>
            <person name="Acer S.C."/>
            <person name="Aftuck L."/>
            <person name="Alexander A."/>
            <person name="An P."/>
            <person name="Anderson E."/>
            <person name="Anderson S."/>
            <person name="Arachi H."/>
            <person name="Azer M."/>
            <person name="Bachantsang P."/>
            <person name="Barry A."/>
            <person name="Bayul T."/>
            <person name="Berlin A."/>
            <person name="Bessette D."/>
            <person name="Bloom T."/>
            <person name="Blye J."/>
            <person name="Boguslavskiy L."/>
            <person name="Bonnet C."/>
            <person name="Boukhgalter B."/>
            <person name="Bourzgui I."/>
            <person name="Brown A."/>
            <person name="Cahill P."/>
            <person name="Channer S."/>
            <person name="Cheshatsang Y."/>
            <person name="Chuda L."/>
            <person name="Citroen M."/>
            <person name="Collymore A."/>
            <person name="Cooke P."/>
            <person name="Costello M."/>
            <person name="D'Aco K."/>
            <person name="Daza R."/>
            <person name="De Haan G."/>
            <person name="DeGray S."/>
            <person name="DeMaso C."/>
            <person name="Dhargay N."/>
            <person name="Dooley K."/>
            <person name="Dooley E."/>
            <person name="Doricent M."/>
            <person name="Dorje P."/>
            <person name="Dorjee K."/>
            <person name="Dupes A."/>
            <person name="Elong R."/>
            <person name="Falk J."/>
            <person name="Farina A."/>
            <person name="Faro S."/>
            <person name="Ferguson D."/>
            <person name="Fisher S."/>
            <person name="Foley C.D."/>
            <person name="Franke A."/>
            <person name="Friedrich D."/>
            <person name="Gadbois L."/>
            <person name="Gearin G."/>
            <person name="Gearin C.R."/>
            <person name="Giannoukos G."/>
            <person name="Goode T."/>
            <person name="Graham J."/>
            <person name="Grandbois E."/>
            <person name="Grewal S."/>
            <person name="Gyaltsen K."/>
            <person name="Hafez N."/>
            <person name="Hagos B."/>
            <person name="Hall J."/>
            <person name="Henson C."/>
            <person name="Hollinger A."/>
            <person name="Honan T."/>
            <person name="Huard M.D."/>
            <person name="Hughes L."/>
            <person name="Hurhula B."/>
            <person name="Husby M.E."/>
            <person name="Kamat A."/>
            <person name="Kanga B."/>
            <person name="Kashin S."/>
            <person name="Khazanovich D."/>
            <person name="Kisner P."/>
            <person name="Lance K."/>
            <person name="Lara M."/>
            <person name="Lee W."/>
            <person name="Lennon N."/>
            <person name="Letendre F."/>
            <person name="LeVine R."/>
            <person name="Lipovsky A."/>
            <person name="Liu X."/>
            <person name="Liu J."/>
            <person name="Liu S."/>
            <person name="Lokyitsang T."/>
            <person name="Lokyitsang Y."/>
            <person name="Lubonja R."/>
            <person name="Lui A."/>
            <person name="MacDonald P."/>
            <person name="Magnisalis V."/>
            <person name="Maru K."/>
            <person name="Matthews C."/>
            <person name="McCusker W."/>
            <person name="McDonough S."/>
            <person name="Mehta T."/>
            <person name="Meldrim J."/>
            <person name="Meneus L."/>
            <person name="Mihai O."/>
            <person name="Mihalev A."/>
            <person name="Mihova T."/>
            <person name="Mittelman R."/>
            <person name="Mlenga V."/>
            <person name="Montmayeur A."/>
            <person name="Mulrain L."/>
            <person name="Navidi A."/>
            <person name="Naylor J."/>
            <person name="Negash T."/>
            <person name="Nguyen T."/>
            <person name="Nguyen N."/>
            <person name="Nicol R."/>
            <person name="Norbu C."/>
            <person name="Norbu N."/>
            <person name="Novod N."/>
            <person name="O'Neill B."/>
            <person name="Osman S."/>
            <person name="Markiewicz E."/>
            <person name="Oyono O.L."/>
            <person name="Patti C."/>
            <person name="Phunkhang P."/>
            <person name="Pierre F."/>
            <person name="Priest M."/>
            <person name="Raghuraman S."/>
            <person name="Rege F."/>
            <person name="Reyes R."/>
            <person name="Rise C."/>
            <person name="Rogov P."/>
            <person name="Ross K."/>
            <person name="Ryan E."/>
            <person name="Settipalli S."/>
            <person name="Shea T."/>
            <person name="Sherpa N."/>
            <person name="Shi L."/>
            <person name="Shih D."/>
            <person name="Sparrow T."/>
            <person name="Spaulding J."/>
            <person name="Stalker J."/>
            <person name="Stange-Thomann N."/>
            <person name="Stavropoulos S."/>
            <person name="Stone C."/>
            <person name="Strader C."/>
            <person name="Tesfaye S."/>
            <person name="Thomson T."/>
            <person name="Thoulutsang Y."/>
            <person name="Thoulutsang D."/>
            <person name="Topham K."/>
            <person name="Topping I."/>
            <person name="Tsamla T."/>
            <person name="Vassiliev H."/>
            <person name="Vo A."/>
            <person name="Wangchuk T."/>
            <person name="Wangdi T."/>
            <person name="Weiand M."/>
            <person name="Wilkinson J."/>
            <person name="Wilson A."/>
            <person name="Yadav S."/>
            <person name="Young G."/>
            <person name="Yu Q."/>
            <person name="Zembek L."/>
            <person name="Zhong D."/>
            <person name="Zimmer A."/>
            <person name="Zwirko Z."/>
            <person name="Jaffe D.B."/>
            <person name="Alvarez P."/>
            <person name="Brockman W."/>
            <person name="Butler J."/>
            <person name="Chin C."/>
            <person name="Gnerre S."/>
            <person name="Grabherr M."/>
            <person name="Kleber M."/>
            <person name="Mauceli E."/>
            <person name="MacCallum I."/>
        </authorList>
    </citation>
    <scope>NUCLEOTIDE SEQUENCE [LARGE SCALE GENOMIC DNA]</scope>
    <source>
        <strain evidence="3">Tucson 14030-0811.24</strain>
    </source>
</reference>
<accession>B4MTA4</accession>
<gene>
    <name evidence="2" type="primary">Dwil\GK19739</name>
    <name evidence="2" type="ORF">Dwil_GK19739</name>
</gene>
<dbReference type="PhylomeDB" id="B4MTA4"/>
<keyword evidence="3" id="KW-1185">Reference proteome</keyword>
<dbReference type="OrthoDB" id="7872348at2759"/>
<dbReference type="eggNOG" id="ENOG502T9AI">
    <property type="taxonomic scope" value="Eukaryota"/>
</dbReference>
<organism evidence="2 3">
    <name type="scientific">Drosophila willistoni</name>
    <name type="common">Fruit fly</name>
    <dbReference type="NCBI Taxonomy" id="7260"/>
    <lineage>
        <taxon>Eukaryota</taxon>
        <taxon>Metazoa</taxon>
        <taxon>Ecdysozoa</taxon>
        <taxon>Arthropoda</taxon>
        <taxon>Hexapoda</taxon>
        <taxon>Insecta</taxon>
        <taxon>Pterygota</taxon>
        <taxon>Neoptera</taxon>
        <taxon>Endopterygota</taxon>
        <taxon>Diptera</taxon>
        <taxon>Brachycera</taxon>
        <taxon>Muscomorpha</taxon>
        <taxon>Ephydroidea</taxon>
        <taxon>Drosophilidae</taxon>
        <taxon>Drosophila</taxon>
        <taxon>Sophophora</taxon>
    </lineage>
</organism>
<dbReference type="HOGENOM" id="CLU_144362_0_0_1"/>
<protein>
    <submittedName>
        <fullName evidence="2">Uncharacterized protein</fullName>
    </submittedName>
</protein>